<keyword evidence="15" id="KW-0472">Membrane</keyword>
<comment type="catalytic activity">
    <reaction evidence="1">
        <text>ATP + protein L-histidine = ADP + protein N-phospho-L-histidine.</text>
        <dbReference type="EC" id="2.7.13.3"/>
    </reaction>
</comment>
<keyword evidence="15" id="KW-0812">Transmembrane</keyword>
<evidence type="ECO:0000256" key="13">
    <source>
        <dbReference type="PROSITE-ProRule" id="PRU00169"/>
    </source>
</evidence>
<evidence type="ECO:0000256" key="10">
    <source>
        <dbReference type="ARBA" id="ARBA00023012"/>
    </source>
</evidence>
<feature type="domain" description="HAMP" evidence="18">
    <location>
        <begin position="190"/>
        <end position="242"/>
    </location>
</feature>
<dbReference type="CDD" id="cd17546">
    <property type="entry name" value="REC_hyHK_CKI1_RcsC-like"/>
    <property type="match status" value="1"/>
</dbReference>
<dbReference type="InterPro" id="IPR011006">
    <property type="entry name" value="CheY-like_superfamily"/>
</dbReference>
<dbReference type="PANTHER" id="PTHR45339:SF1">
    <property type="entry name" value="HYBRID SIGNAL TRANSDUCTION HISTIDINE KINASE J"/>
    <property type="match status" value="1"/>
</dbReference>
<keyword evidence="10" id="KW-0902">Two-component regulatory system</keyword>
<evidence type="ECO:0000259" key="16">
    <source>
        <dbReference type="PROSITE" id="PS50109"/>
    </source>
</evidence>
<dbReference type="PROSITE" id="PS50885">
    <property type="entry name" value="HAMP"/>
    <property type="match status" value="1"/>
</dbReference>
<dbReference type="InterPro" id="IPR036097">
    <property type="entry name" value="HisK_dim/P_sf"/>
</dbReference>
<evidence type="ECO:0000313" key="20">
    <source>
        <dbReference type="Proteomes" id="UP001258207"/>
    </source>
</evidence>
<evidence type="ECO:0000256" key="7">
    <source>
        <dbReference type="ARBA" id="ARBA00022741"/>
    </source>
</evidence>
<dbReference type="GO" id="GO:0000155">
    <property type="term" value="F:phosphorelay sensor kinase activity"/>
    <property type="evidence" value="ECO:0007669"/>
    <property type="project" value="InterPro"/>
</dbReference>
<comment type="subcellular location">
    <subcellularLocation>
        <location evidence="2">Cell inner membrane</location>
        <topology evidence="2">Multi-pass membrane protein</topology>
    </subcellularLocation>
</comment>
<dbReference type="Pfam" id="PF09984">
    <property type="entry name" value="sCache_4"/>
    <property type="match status" value="1"/>
</dbReference>
<evidence type="ECO:0000256" key="11">
    <source>
        <dbReference type="ARBA" id="ARBA00064003"/>
    </source>
</evidence>
<dbReference type="PROSITE" id="PS50109">
    <property type="entry name" value="HIS_KIN"/>
    <property type="match status" value="1"/>
</dbReference>
<dbReference type="Pfam" id="PF02518">
    <property type="entry name" value="HATPase_c"/>
    <property type="match status" value="1"/>
</dbReference>
<evidence type="ECO:0000256" key="15">
    <source>
        <dbReference type="SAM" id="Phobius"/>
    </source>
</evidence>
<evidence type="ECO:0000256" key="4">
    <source>
        <dbReference type="ARBA" id="ARBA00022519"/>
    </source>
</evidence>
<dbReference type="SMART" id="SM00304">
    <property type="entry name" value="HAMP"/>
    <property type="match status" value="1"/>
</dbReference>
<dbReference type="InterPro" id="IPR001789">
    <property type="entry name" value="Sig_transdc_resp-reg_receiver"/>
</dbReference>
<keyword evidence="6" id="KW-0808">Transferase</keyword>
<name>A0AAJ6MS76_9PSED</name>
<dbReference type="EC" id="2.7.13.3" evidence="3"/>
<dbReference type="SMART" id="SM00448">
    <property type="entry name" value="REC"/>
    <property type="match status" value="1"/>
</dbReference>
<dbReference type="InterPro" id="IPR003594">
    <property type="entry name" value="HATPase_dom"/>
</dbReference>
<organism evidence="19 20">
    <name type="scientific">Pseudomonas coleopterorum</name>
    <dbReference type="NCBI Taxonomy" id="1605838"/>
    <lineage>
        <taxon>Bacteria</taxon>
        <taxon>Pseudomonadati</taxon>
        <taxon>Pseudomonadota</taxon>
        <taxon>Gammaproteobacteria</taxon>
        <taxon>Pseudomonadales</taxon>
        <taxon>Pseudomonadaceae</taxon>
        <taxon>Pseudomonas</taxon>
    </lineage>
</organism>
<dbReference type="GO" id="GO:0005524">
    <property type="term" value="F:ATP binding"/>
    <property type="evidence" value="ECO:0007669"/>
    <property type="project" value="UniProtKB-KW"/>
</dbReference>
<feature type="domain" description="Histidine kinase" evidence="16">
    <location>
        <begin position="271"/>
        <end position="493"/>
    </location>
</feature>
<dbReference type="EMBL" id="CP134081">
    <property type="protein sequence ID" value="WNC08681.1"/>
    <property type="molecule type" value="Genomic_DNA"/>
</dbReference>
<feature type="coiled-coil region" evidence="14">
    <location>
        <begin position="230"/>
        <end position="261"/>
    </location>
</feature>
<dbReference type="Gene3D" id="3.30.565.10">
    <property type="entry name" value="Histidine kinase-like ATPase, C-terminal domain"/>
    <property type="match status" value="1"/>
</dbReference>
<evidence type="ECO:0000256" key="6">
    <source>
        <dbReference type="ARBA" id="ARBA00022679"/>
    </source>
</evidence>
<dbReference type="InterPro" id="IPR036890">
    <property type="entry name" value="HATPase_C_sf"/>
</dbReference>
<dbReference type="CDD" id="cd00082">
    <property type="entry name" value="HisKA"/>
    <property type="match status" value="1"/>
</dbReference>
<dbReference type="PRINTS" id="PR00344">
    <property type="entry name" value="BCTRLSENSOR"/>
</dbReference>
<dbReference type="FunFam" id="1.10.287.130:FF:000002">
    <property type="entry name" value="Two-component osmosensing histidine kinase"/>
    <property type="match status" value="1"/>
</dbReference>
<dbReference type="GO" id="GO:0005886">
    <property type="term" value="C:plasma membrane"/>
    <property type="evidence" value="ECO:0007669"/>
    <property type="project" value="UniProtKB-SubCell"/>
</dbReference>
<keyword evidence="15" id="KW-1133">Transmembrane helix</keyword>
<keyword evidence="5 13" id="KW-0597">Phosphoprotein</keyword>
<keyword evidence="8" id="KW-0418">Kinase</keyword>
<dbReference type="SUPFAM" id="SSF52172">
    <property type="entry name" value="CheY-like"/>
    <property type="match status" value="1"/>
</dbReference>
<evidence type="ECO:0000256" key="14">
    <source>
        <dbReference type="SAM" id="Coils"/>
    </source>
</evidence>
<dbReference type="SUPFAM" id="SSF55874">
    <property type="entry name" value="ATPase domain of HSP90 chaperone/DNA topoisomerase II/histidine kinase"/>
    <property type="match status" value="1"/>
</dbReference>
<keyword evidence="9" id="KW-0067">ATP-binding</keyword>
<dbReference type="SMART" id="SM00387">
    <property type="entry name" value="HATPase_c"/>
    <property type="match status" value="1"/>
</dbReference>
<protein>
    <recommendedName>
        <fullName evidence="12">Sensory/regulatory protein RpfC</fullName>
        <ecNumber evidence="3">2.7.13.3</ecNumber>
    </recommendedName>
</protein>
<proteinExistence type="predicted"/>
<evidence type="ECO:0000259" key="17">
    <source>
        <dbReference type="PROSITE" id="PS50110"/>
    </source>
</evidence>
<accession>A0AAJ6MS76</accession>
<dbReference type="AlphaFoldDB" id="A0AAJ6MS76"/>
<keyword evidence="14" id="KW-0175">Coiled coil</keyword>
<dbReference type="Gene3D" id="6.10.340.10">
    <property type="match status" value="1"/>
</dbReference>
<dbReference type="InterPro" id="IPR003660">
    <property type="entry name" value="HAMP_dom"/>
</dbReference>
<dbReference type="FunFam" id="3.30.565.10:FF:000010">
    <property type="entry name" value="Sensor histidine kinase RcsC"/>
    <property type="match status" value="1"/>
</dbReference>
<dbReference type="SUPFAM" id="SSF158472">
    <property type="entry name" value="HAMP domain-like"/>
    <property type="match status" value="1"/>
</dbReference>
<keyword evidence="7" id="KW-0547">Nucleotide-binding</keyword>
<dbReference type="Pfam" id="PF00672">
    <property type="entry name" value="HAMP"/>
    <property type="match status" value="1"/>
</dbReference>
<dbReference type="RefSeq" id="WP_090357031.1">
    <property type="nucleotide sequence ID" value="NZ_CP134081.1"/>
</dbReference>
<evidence type="ECO:0000256" key="9">
    <source>
        <dbReference type="ARBA" id="ARBA00022840"/>
    </source>
</evidence>
<dbReference type="SUPFAM" id="SSF47384">
    <property type="entry name" value="Homodimeric domain of signal transducing histidine kinase"/>
    <property type="match status" value="1"/>
</dbReference>
<dbReference type="PANTHER" id="PTHR45339">
    <property type="entry name" value="HYBRID SIGNAL TRANSDUCTION HISTIDINE KINASE J"/>
    <property type="match status" value="1"/>
</dbReference>
<dbReference type="InterPro" id="IPR003661">
    <property type="entry name" value="HisK_dim/P_dom"/>
</dbReference>
<dbReference type="Gene3D" id="3.40.50.2300">
    <property type="match status" value="1"/>
</dbReference>
<sequence length="634" mass="70028">MKLRLNRDIHTRTQIISVGPALLLTLLLIGFFTFVRLQDLRQELNHTGQLIANQLAPASEYGVVTDNAAVLEGLLGATLATPHVRFLEIQDQTDQRLAYVERRVGDEHRSAHVEVFQAPIQIRGAFLEDHRAQVQQHLVSASSGDYLGRVIVGMSDDAFSQRQQEIVLKAGVLALFALLFTYLLARRLARSLAQPISEMSRVVKAIGQGRFDTPLPIVDDSELGHLAGHINNLASALAKASDEQHQAMQQLIQTREEAERANSAKSDFLAMMSHELRTPMNGVLGMLQLLETTALNDEQRDYAQVATESTEHLLKVINDILDFSRIERAAMELEHIGFSLHELITSCVQAFQHTARQRKLVLELALPEGIEGLQVEGDPTRIRQILVNLIGNALKFTDDGGVHVGVQWQVLDHQLIWLTCTVRDTGIGIGEDRLESMFVAFAQADSSISRRYGGTGLGLPIARTLAERMGGTLRAQSQEGQGSLFTLEMPLALSQQSLARPAPVPNVSEHHDGIGHRVLLVEDNPVNQTVIEAMLRSLGYDVDVVSDGAEAVNQVRERVYSAVLMDCRLPVLDGYGASRQIRQIPGRNELPIIALTANALLGDRDTCLDAGMNDYLAKPFKRADLQQVLLRWTS</sequence>
<keyword evidence="4" id="KW-1003">Cell membrane</keyword>
<reference evidence="19" key="1">
    <citation type="submission" date="2023-09" db="EMBL/GenBank/DDBJ databases">
        <title>First report of Pseudomonas coleopterorum DJ13 causing leaf spot on Rhododendron pulchrum Sweet in China.</title>
        <authorList>
            <person name="Zhang Y."/>
        </authorList>
    </citation>
    <scope>NUCLEOTIDE SEQUENCE</scope>
    <source>
        <strain evidence="19">DJ13</strain>
    </source>
</reference>
<evidence type="ECO:0000256" key="1">
    <source>
        <dbReference type="ARBA" id="ARBA00000085"/>
    </source>
</evidence>
<dbReference type="Proteomes" id="UP001258207">
    <property type="component" value="Chromosome"/>
</dbReference>
<evidence type="ECO:0000259" key="18">
    <source>
        <dbReference type="PROSITE" id="PS50885"/>
    </source>
</evidence>
<comment type="subunit">
    <text evidence="11">At low DSF concentrations, interacts with RpfF.</text>
</comment>
<evidence type="ECO:0000256" key="12">
    <source>
        <dbReference type="ARBA" id="ARBA00068150"/>
    </source>
</evidence>
<evidence type="ECO:0000313" key="19">
    <source>
        <dbReference type="EMBL" id="WNC08681.1"/>
    </source>
</evidence>
<keyword evidence="4" id="KW-0997">Cell inner membrane</keyword>
<dbReference type="InterPro" id="IPR019247">
    <property type="entry name" value="Histidine_kinase_BarA_N"/>
</dbReference>
<dbReference type="CDD" id="cd16922">
    <property type="entry name" value="HATPase_EvgS-ArcB-TorS-like"/>
    <property type="match status" value="1"/>
</dbReference>
<dbReference type="InterPro" id="IPR004358">
    <property type="entry name" value="Sig_transdc_His_kin-like_C"/>
</dbReference>
<dbReference type="Gene3D" id="1.10.287.130">
    <property type="match status" value="1"/>
</dbReference>
<feature type="modified residue" description="4-aspartylphosphate" evidence="13">
    <location>
        <position position="566"/>
    </location>
</feature>
<feature type="transmembrane region" description="Helical" evidence="15">
    <location>
        <begin position="166"/>
        <end position="185"/>
    </location>
</feature>
<gene>
    <name evidence="19" type="ORF">RI108_15420</name>
</gene>
<dbReference type="CDD" id="cd06225">
    <property type="entry name" value="HAMP"/>
    <property type="match status" value="1"/>
</dbReference>
<dbReference type="SMART" id="SM00388">
    <property type="entry name" value="HisKA"/>
    <property type="match status" value="1"/>
</dbReference>
<feature type="domain" description="Response regulatory" evidence="17">
    <location>
        <begin position="517"/>
        <end position="633"/>
    </location>
</feature>
<dbReference type="Pfam" id="PF00072">
    <property type="entry name" value="Response_reg"/>
    <property type="match status" value="1"/>
</dbReference>
<dbReference type="InterPro" id="IPR005467">
    <property type="entry name" value="His_kinase_dom"/>
</dbReference>
<evidence type="ECO:0000256" key="3">
    <source>
        <dbReference type="ARBA" id="ARBA00012438"/>
    </source>
</evidence>
<dbReference type="Pfam" id="PF00512">
    <property type="entry name" value="HisKA"/>
    <property type="match status" value="1"/>
</dbReference>
<evidence type="ECO:0000256" key="5">
    <source>
        <dbReference type="ARBA" id="ARBA00022553"/>
    </source>
</evidence>
<feature type="transmembrane region" description="Helical" evidence="15">
    <location>
        <begin position="15"/>
        <end position="35"/>
    </location>
</feature>
<dbReference type="PROSITE" id="PS50110">
    <property type="entry name" value="RESPONSE_REGULATORY"/>
    <property type="match status" value="1"/>
</dbReference>
<evidence type="ECO:0000256" key="8">
    <source>
        <dbReference type="ARBA" id="ARBA00022777"/>
    </source>
</evidence>
<evidence type="ECO:0000256" key="2">
    <source>
        <dbReference type="ARBA" id="ARBA00004429"/>
    </source>
</evidence>